<evidence type="ECO:0000259" key="1">
    <source>
        <dbReference type="Pfam" id="PF06250"/>
    </source>
</evidence>
<dbReference type="GO" id="GO:0003676">
    <property type="term" value="F:nucleic acid binding"/>
    <property type="evidence" value="ECO:0007669"/>
    <property type="project" value="InterPro"/>
</dbReference>
<dbReference type="Pfam" id="PF17761">
    <property type="entry name" value="DUF1016_N"/>
    <property type="match status" value="1"/>
</dbReference>
<dbReference type="Proteomes" id="UP000253606">
    <property type="component" value="Chromosome"/>
</dbReference>
<dbReference type="AlphaFoldDB" id="A0A2Z5G4I7"/>
<dbReference type="InterPro" id="IPR041527">
    <property type="entry name" value="YhcG_N"/>
</dbReference>
<proteinExistence type="predicted"/>
<dbReference type="InterPro" id="IPR009362">
    <property type="entry name" value="YhcG_C"/>
</dbReference>
<feature type="domain" description="YhcG PDDEXK nuclease" evidence="1">
    <location>
        <begin position="205"/>
        <end position="356"/>
    </location>
</feature>
<evidence type="ECO:0000313" key="3">
    <source>
        <dbReference type="EMBL" id="AXC14062.1"/>
    </source>
</evidence>
<organism evidence="3 4">
    <name type="scientific">Acidisarcina polymorpha</name>
    <dbReference type="NCBI Taxonomy" id="2211140"/>
    <lineage>
        <taxon>Bacteria</taxon>
        <taxon>Pseudomonadati</taxon>
        <taxon>Acidobacteriota</taxon>
        <taxon>Terriglobia</taxon>
        <taxon>Terriglobales</taxon>
        <taxon>Acidobacteriaceae</taxon>
        <taxon>Acidisarcina</taxon>
    </lineage>
</organism>
<dbReference type="EMBL" id="CP030840">
    <property type="protein sequence ID" value="AXC14062.1"/>
    <property type="molecule type" value="Genomic_DNA"/>
</dbReference>
<dbReference type="Pfam" id="PF06250">
    <property type="entry name" value="YhcG_C"/>
    <property type="match status" value="1"/>
</dbReference>
<dbReference type="InterPro" id="IPR011856">
    <property type="entry name" value="tRNA_endonuc-like_dom_sf"/>
</dbReference>
<protein>
    <submittedName>
        <fullName evidence="3">Cytoplasmic protein</fullName>
    </submittedName>
</protein>
<reference evidence="3 4" key="1">
    <citation type="journal article" date="2018" name="Front. Microbiol.">
        <title>Hydrolytic Capabilities as a Key to Environmental Success: Chitinolytic and Cellulolytic Acidobacteria From Acidic Sub-arctic Soils and Boreal Peatlands.</title>
        <authorList>
            <person name="Belova S.E."/>
            <person name="Ravin N.V."/>
            <person name="Pankratov T.A."/>
            <person name="Rakitin A.L."/>
            <person name="Ivanova A.A."/>
            <person name="Beletsky A.V."/>
            <person name="Mardanov A.V."/>
            <person name="Sinninghe Damste J.S."/>
            <person name="Dedysh S.N."/>
        </authorList>
    </citation>
    <scope>NUCLEOTIDE SEQUENCE [LARGE SCALE GENOMIC DNA]</scope>
    <source>
        <strain evidence="3 4">SBC82</strain>
    </source>
</reference>
<keyword evidence="4" id="KW-1185">Reference proteome</keyword>
<dbReference type="PANTHER" id="PTHR30547:SF5">
    <property type="entry name" value="NUCLEASE YHCG-RELATED"/>
    <property type="match status" value="1"/>
</dbReference>
<dbReference type="PANTHER" id="PTHR30547">
    <property type="entry name" value="UNCHARACTERIZED PROTEIN YHCG-RELATED"/>
    <property type="match status" value="1"/>
</dbReference>
<dbReference type="Gene3D" id="3.40.1350.10">
    <property type="match status" value="1"/>
</dbReference>
<sequence length="371" mass="42603">MKNLFEPSSISEVKNRIRRLTPESERQWGSMTVAQMLAHCSAWMEMATGQIKTPRSILGRIFGKIAKKSIFAEGPLRKSMPTDKSLLVAGDRDFAIEQRRLLDWLDRFPTLCIAAAPHSFFETYSQLPKLATLLRELSWSKHLLLLSQCKSEEEKEFYLLSATRGRWSHRELERQIKNSAFERTMLSDLKLATVSRVLPDNATGVFKDSYLLDLLALPATHSEADHQAGLLRNLRKFLMELGDGFAFVGEKVRVQVGNQDFELDLLFYHRDLQCLVAFELKAGRFEPEHMGKLAFYLEALDRDRRRPHENPSVGVLLCRTKDDEVVEYAMSRHLSPALVAKYETQMIPKALLQRKLHEWSLLLQNSSPDEA</sequence>
<accession>A0A2Z5G4I7</accession>
<dbReference type="KEGG" id="abas:ACPOL_4796"/>
<evidence type="ECO:0000313" key="4">
    <source>
        <dbReference type="Proteomes" id="UP000253606"/>
    </source>
</evidence>
<name>A0A2Z5G4I7_9BACT</name>
<evidence type="ECO:0000259" key="2">
    <source>
        <dbReference type="Pfam" id="PF17761"/>
    </source>
</evidence>
<dbReference type="InterPro" id="IPR053148">
    <property type="entry name" value="PD-DEXK-like_domain"/>
</dbReference>
<gene>
    <name evidence="3" type="ORF">ACPOL_4796</name>
</gene>
<feature type="domain" description="YhcG N-terminal" evidence="2">
    <location>
        <begin position="119"/>
        <end position="183"/>
    </location>
</feature>